<keyword evidence="7" id="KW-0547">Nucleotide-binding</keyword>
<dbReference type="InterPro" id="IPR003593">
    <property type="entry name" value="AAA+_ATPase"/>
</dbReference>
<dbReference type="FunFam" id="3.40.50.300:FF:000163">
    <property type="entry name" value="Multidrug resistance-associated protein member 4"/>
    <property type="match status" value="1"/>
</dbReference>
<dbReference type="PANTHER" id="PTHR24223:SF330">
    <property type="entry name" value="ATP-BINDING CASSETTE SUB-FAMILY C MEMBER 10"/>
    <property type="match status" value="1"/>
</dbReference>
<dbReference type="Gene3D" id="3.40.50.300">
    <property type="entry name" value="P-loop containing nucleotide triphosphate hydrolases"/>
    <property type="match status" value="2"/>
</dbReference>
<dbReference type="CDD" id="cd18598">
    <property type="entry name" value="ABC_6TM_MRP7_D1_like"/>
    <property type="match status" value="1"/>
</dbReference>
<comment type="catalytic activity">
    <reaction evidence="12">
        <text>ATP + H2O + xenobioticSide 1 = ADP + phosphate + xenobioticSide 2.</text>
        <dbReference type="EC" id="7.6.2.2"/>
    </reaction>
</comment>
<dbReference type="EC" id="7.6.2.2" evidence="3"/>
<feature type="transmembrane region" description="Helical" evidence="13">
    <location>
        <begin position="34"/>
        <end position="52"/>
    </location>
</feature>
<evidence type="ECO:0000256" key="8">
    <source>
        <dbReference type="ARBA" id="ARBA00022840"/>
    </source>
</evidence>
<keyword evidence="11 13" id="KW-0472">Membrane</keyword>
<dbReference type="FunFam" id="3.40.50.300:FF:000973">
    <property type="entry name" value="Multidrug resistance-associated protein 4"/>
    <property type="match status" value="1"/>
</dbReference>
<dbReference type="GO" id="GO:0016020">
    <property type="term" value="C:membrane"/>
    <property type="evidence" value="ECO:0007669"/>
    <property type="project" value="UniProtKB-SubCell"/>
</dbReference>
<protein>
    <recommendedName>
        <fullName evidence="3">ABC-type xenobiotic transporter</fullName>
        <ecNumber evidence="3">7.6.2.2</ecNumber>
    </recommendedName>
</protein>
<feature type="transmembrane region" description="Helical" evidence="13">
    <location>
        <begin position="559"/>
        <end position="583"/>
    </location>
</feature>
<evidence type="ECO:0000256" key="11">
    <source>
        <dbReference type="ARBA" id="ARBA00023136"/>
    </source>
</evidence>
<dbReference type="InterPro" id="IPR036640">
    <property type="entry name" value="ABC1_TM_sf"/>
</dbReference>
<proteinExistence type="inferred from homology"/>
<evidence type="ECO:0000256" key="9">
    <source>
        <dbReference type="ARBA" id="ARBA00022967"/>
    </source>
</evidence>
<evidence type="ECO:0000259" key="15">
    <source>
        <dbReference type="PROSITE" id="PS50929"/>
    </source>
</evidence>
<feature type="transmembrane region" description="Helical" evidence="13">
    <location>
        <begin position="131"/>
        <end position="150"/>
    </location>
</feature>
<evidence type="ECO:0000256" key="6">
    <source>
        <dbReference type="ARBA" id="ARBA00022737"/>
    </source>
</evidence>
<dbReference type="CDD" id="cd03250">
    <property type="entry name" value="ABCC_MRP_domain1"/>
    <property type="match status" value="1"/>
</dbReference>
<evidence type="ECO:0000256" key="2">
    <source>
        <dbReference type="ARBA" id="ARBA00009726"/>
    </source>
</evidence>
<feature type="transmembrane region" description="Helical" evidence="13">
    <location>
        <begin position="1138"/>
        <end position="1157"/>
    </location>
</feature>
<sequence length="1459" mass="162171">MTAVEWNWIPFCGEEFVIWSPSQHDFGICFQNTFLHIPILAIFGISSAYYFGLQTGIVLRTRRQTFAIITRSIVSLILAFFPLVEFCNVYFYGDALDKASLMLVAVQGVCWFSHFFYTLRLKRGLTKNPRGPMLMTIIWLIIFSLSVLTARSYYLIYKHNSSERKFRNESFLYSCVNLGLLLVYGMSLIPSESSEVNARSISSENDPLLGSNSHTYVRFSGVEDSQYIGVAMENASLTSRLFFSWVNALIKKGANDGLVSSDDLYDLPPSLSTSYNGNKLEHQLNETPSSKYLFLKALYKCYAWEFFSVGILKLIADCSGFAGPILLNRLVSFIENKSEATEWGYVYALALIGSTTLAALCDTHFNFLMTIVGLKMRGALITTIYRKILSVNSMVLNSNLSVGEILNFMSTDTDRIVNSCPSFHSLWSIPFQIAVTLYLLYQQVGLAFLAGLAFSVILIPINKLIANKIGELSAKMMEQKDARVKLTSEVLSGYKPIKLYVWERHFISLITRKRDVELKYLKSRKYLDALCVYFWATTPVIISILTIGSYVLLGNELNAAIVFTTIALLNMLVSPLNAFPWVLNGLTEAWVSVKRIQKLLDLPNIDYSEIYDEIKEDNVEISISNGTFQWDFGKGKEFKLTDINATVNKGEFIGVIGPVGSGKSSLLAAILGELSRESGSISIKHIDTGFAFASQQTWLRRGTIRDNILFGQPFEETKYKSIIAACGLEEDLLELGDGDMTKVGDGAGTLSGGQKARIALARAVYQDKSVYLLDDVFSAVDVKVGKLIFNRCVMGLLKEKTRVLCTHNLQYLSKADRIVVMESGRIKEIETTGNVSGIRDSVAFDSELEVPVVNESSVARSGEEGEDLYKEVSKKGSVELKVCVSYWKSMGHFVSVSILVAMALMQSTRNITDWWLANEVTIQDNATNNSLEDFDAYLFTHKDDTKKFLLVYLGFAVANTLFTLIRAFVFAYGGIVAAKAIHKKLLKTVLKSKCAFFDVTPLGRIINRFSSDTYTIDDSLPFTLNILLAQLFGLLGSLTITVYGLPWICVILVPLIPIYTWLLNQYRVTSRELKRISSVTLSPLYNHFDETLRGSTTVRAMRKSGRFRAENDEHAESNVKALLAGQAAARWLGLRLQFISVAIVAGVSVAAAVQHQYDVADPGFIGLAVSYALSITGSLAGVVNAFTETEREMIAVERANQYFDNVTPERTLYAMEPPFAWPGQGVVAFVDVTMRYRSELRPSLKNVTFETRPSEKIGVVGRTGAGKSSLIAALFRLVELSEGSVSVDSVDVKLLSLDALRSRMFCIPQEPFLFGGTLKENLDPLGEFTDNEIWSAVRKANLYDTVAASGGLDCASGGLSSGERQLVCLARAVLRNPKVVCIDEATANVDEETDRIIQGALRTAFRNSTVLTIAHRIRTVFDSDRVIVMDQGEIVEFDEPGVLMANPDSYFYKLVKNVS</sequence>
<evidence type="ECO:0000313" key="17">
    <source>
        <dbReference type="Proteomes" id="UP001153712"/>
    </source>
</evidence>
<evidence type="ECO:0000256" key="13">
    <source>
        <dbReference type="SAM" id="Phobius"/>
    </source>
</evidence>
<dbReference type="FunFam" id="1.20.1560.10:FF:000037">
    <property type="entry name" value="ATP-binding cassette subfamily C member 10"/>
    <property type="match status" value="1"/>
</dbReference>
<dbReference type="SMART" id="SM00382">
    <property type="entry name" value="AAA"/>
    <property type="match status" value="2"/>
</dbReference>
<evidence type="ECO:0000256" key="4">
    <source>
        <dbReference type="ARBA" id="ARBA00022448"/>
    </source>
</evidence>
<dbReference type="SUPFAM" id="SSF90123">
    <property type="entry name" value="ABC transporter transmembrane region"/>
    <property type="match status" value="2"/>
</dbReference>
<dbReference type="Pfam" id="PF00664">
    <property type="entry name" value="ABC_membrane"/>
    <property type="match status" value="2"/>
</dbReference>
<dbReference type="PROSITE" id="PS50893">
    <property type="entry name" value="ABC_TRANSPORTER_2"/>
    <property type="match status" value="2"/>
</dbReference>
<feature type="transmembrane region" description="Helical" evidence="13">
    <location>
        <begin position="530"/>
        <end position="553"/>
    </location>
</feature>
<evidence type="ECO:0000256" key="10">
    <source>
        <dbReference type="ARBA" id="ARBA00022989"/>
    </source>
</evidence>
<organism evidence="16 17">
    <name type="scientific">Phyllotreta striolata</name>
    <name type="common">Striped flea beetle</name>
    <name type="synonym">Crioceris striolata</name>
    <dbReference type="NCBI Taxonomy" id="444603"/>
    <lineage>
        <taxon>Eukaryota</taxon>
        <taxon>Metazoa</taxon>
        <taxon>Ecdysozoa</taxon>
        <taxon>Arthropoda</taxon>
        <taxon>Hexapoda</taxon>
        <taxon>Insecta</taxon>
        <taxon>Pterygota</taxon>
        <taxon>Neoptera</taxon>
        <taxon>Endopterygota</taxon>
        <taxon>Coleoptera</taxon>
        <taxon>Polyphaga</taxon>
        <taxon>Cucujiformia</taxon>
        <taxon>Chrysomeloidea</taxon>
        <taxon>Chrysomelidae</taxon>
        <taxon>Galerucinae</taxon>
        <taxon>Alticini</taxon>
        <taxon>Phyllotreta</taxon>
    </lineage>
</organism>
<dbReference type="SUPFAM" id="SSF52540">
    <property type="entry name" value="P-loop containing nucleoside triphosphate hydrolases"/>
    <property type="match status" value="2"/>
</dbReference>
<dbReference type="PROSITE" id="PS50929">
    <property type="entry name" value="ABC_TM1F"/>
    <property type="match status" value="2"/>
</dbReference>
<dbReference type="PANTHER" id="PTHR24223">
    <property type="entry name" value="ATP-BINDING CASSETTE SUB-FAMILY C"/>
    <property type="match status" value="1"/>
</dbReference>
<dbReference type="GO" id="GO:0016887">
    <property type="term" value="F:ATP hydrolysis activity"/>
    <property type="evidence" value="ECO:0007669"/>
    <property type="project" value="InterPro"/>
</dbReference>
<feature type="domain" description="ABC transporter" evidence="14">
    <location>
        <begin position="614"/>
        <end position="848"/>
    </location>
</feature>
<feature type="transmembrane region" description="Helical" evidence="13">
    <location>
        <begin position="345"/>
        <end position="368"/>
    </location>
</feature>
<comment type="subcellular location">
    <subcellularLocation>
        <location evidence="1">Membrane</location>
        <topology evidence="1">Multi-pass membrane protein</topology>
    </subcellularLocation>
</comment>
<dbReference type="InterPro" id="IPR011527">
    <property type="entry name" value="ABC1_TM_dom"/>
</dbReference>
<name>A0A9N9XLH8_PHYSR</name>
<reference evidence="16" key="1">
    <citation type="submission" date="2022-01" db="EMBL/GenBank/DDBJ databases">
        <authorList>
            <person name="King R."/>
        </authorList>
    </citation>
    <scope>NUCLEOTIDE SEQUENCE</scope>
</reference>
<feature type="domain" description="ABC transporter" evidence="14">
    <location>
        <begin position="1227"/>
        <end position="1456"/>
    </location>
</feature>
<feature type="transmembrane region" description="Helical" evidence="13">
    <location>
        <begin position="1044"/>
        <end position="1064"/>
    </location>
</feature>
<dbReference type="GO" id="GO:0005524">
    <property type="term" value="F:ATP binding"/>
    <property type="evidence" value="ECO:0007669"/>
    <property type="project" value="UniProtKB-KW"/>
</dbReference>
<feature type="transmembrane region" description="Helical" evidence="13">
    <location>
        <begin position="301"/>
        <end position="325"/>
    </location>
</feature>
<feature type="transmembrane region" description="Helical" evidence="13">
    <location>
        <begin position="170"/>
        <end position="189"/>
    </location>
</feature>
<gene>
    <name evidence="16" type="ORF">PHYEVI_LOCUS2923</name>
</gene>
<dbReference type="FunFam" id="1.20.1560.10:FF:000113">
    <property type="entry name" value="ABC transporter, putative"/>
    <property type="match status" value="1"/>
</dbReference>
<evidence type="ECO:0000256" key="5">
    <source>
        <dbReference type="ARBA" id="ARBA00022692"/>
    </source>
</evidence>
<feature type="transmembrane region" description="Helical" evidence="13">
    <location>
        <begin position="73"/>
        <end position="93"/>
    </location>
</feature>
<dbReference type="GO" id="GO:0008559">
    <property type="term" value="F:ABC-type xenobiotic transporter activity"/>
    <property type="evidence" value="ECO:0007669"/>
    <property type="project" value="UniProtKB-EC"/>
</dbReference>
<keyword evidence="10 13" id="KW-1133">Transmembrane helix</keyword>
<dbReference type="InterPro" id="IPR003439">
    <property type="entry name" value="ABC_transporter-like_ATP-bd"/>
</dbReference>
<dbReference type="Proteomes" id="UP001153712">
    <property type="component" value="Chromosome 12"/>
</dbReference>
<evidence type="ECO:0000256" key="1">
    <source>
        <dbReference type="ARBA" id="ARBA00004141"/>
    </source>
</evidence>
<feature type="transmembrane region" description="Helical" evidence="13">
    <location>
        <begin position="99"/>
        <end position="119"/>
    </location>
</feature>
<dbReference type="CDD" id="cd03244">
    <property type="entry name" value="ABCC_MRP_domain2"/>
    <property type="match status" value="1"/>
</dbReference>
<dbReference type="PROSITE" id="PS00211">
    <property type="entry name" value="ABC_TRANSPORTER_1"/>
    <property type="match status" value="2"/>
</dbReference>
<evidence type="ECO:0000256" key="12">
    <source>
        <dbReference type="ARBA" id="ARBA00034018"/>
    </source>
</evidence>
<keyword evidence="17" id="KW-1185">Reference proteome</keyword>
<dbReference type="Gene3D" id="1.20.1560.10">
    <property type="entry name" value="ABC transporter type 1, transmembrane domain"/>
    <property type="match status" value="2"/>
</dbReference>
<feature type="transmembrane region" description="Helical" evidence="13">
    <location>
        <begin position="447"/>
        <end position="466"/>
    </location>
</feature>
<dbReference type="InterPro" id="IPR050173">
    <property type="entry name" value="ABC_transporter_C-like"/>
</dbReference>
<evidence type="ECO:0000256" key="7">
    <source>
        <dbReference type="ARBA" id="ARBA00022741"/>
    </source>
</evidence>
<feature type="transmembrane region" description="Helical" evidence="13">
    <location>
        <begin position="949"/>
        <end position="978"/>
    </location>
</feature>
<accession>A0A9N9XLH8</accession>
<keyword evidence="6" id="KW-0677">Repeat</keyword>
<dbReference type="CDD" id="cd18605">
    <property type="entry name" value="ABC_6TM_MRP7_D2_like"/>
    <property type="match status" value="1"/>
</dbReference>
<feature type="domain" description="ABC transmembrane type-1" evidence="15">
    <location>
        <begin position="309"/>
        <end position="588"/>
    </location>
</feature>
<keyword evidence="9" id="KW-1278">Translocase</keyword>
<evidence type="ECO:0000259" key="14">
    <source>
        <dbReference type="PROSITE" id="PS50893"/>
    </source>
</evidence>
<keyword evidence="8" id="KW-0067">ATP-binding</keyword>
<feature type="transmembrane region" description="Helical" evidence="13">
    <location>
        <begin position="1163"/>
        <end position="1186"/>
    </location>
</feature>
<dbReference type="InterPro" id="IPR027417">
    <property type="entry name" value="P-loop_NTPase"/>
</dbReference>
<keyword evidence="4" id="KW-0813">Transport</keyword>
<dbReference type="InterPro" id="IPR017871">
    <property type="entry name" value="ABC_transporter-like_CS"/>
</dbReference>
<evidence type="ECO:0000256" key="3">
    <source>
        <dbReference type="ARBA" id="ARBA00012191"/>
    </source>
</evidence>
<keyword evidence="5 13" id="KW-0812">Transmembrane</keyword>
<dbReference type="Pfam" id="PF00005">
    <property type="entry name" value="ABC_tran"/>
    <property type="match status" value="2"/>
</dbReference>
<evidence type="ECO:0000313" key="16">
    <source>
        <dbReference type="EMBL" id="CAG9856502.1"/>
    </source>
</evidence>
<feature type="domain" description="ABC transmembrane type-1" evidence="15">
    <location>
        <begin position="915"/>
        <end position="1191"/>
    </location>
</feature>
<comment type="similarity">
    <text evidence="2">Belongs to the ABC transporter superfamily. ABCC family. Conjugate transporter (TC 3.A.1.208) subfamily.</text>
</comment>
<dbReference type="OrthoDB" id="6500128at2759"/>
<dbReference type="EMBL" id="OU900105">
    <property type="protein sequence ID" value="CAG9856502.1"/>
    <property type="molecule type" value="Genomic_DNA"/>
</dbReference>